<dbReference type="Proteomes" id="UP000064967">
    <property type="component" value="Chromosome"/>
</dbReference>
<dbReference type="AlphaFoldDB" id="A0A0K1PNG7"/>
<sequence>MDAEVLGLAAATERPGRHVVDFENERDASLREALVTWFGPPRFS</sequence>
<dbReference type="KEGG" id="llu:AKJ09_01749"/>
<dbReference type="STRING" id="1391654.AKJ09_01749"/>
<evidence type="ECO:0000313" key="2">
    <source>
        <dbReference type="Proteomes" id="UP000064967"/>
    </source>
</evidence>
<dbReference type="EMBL" id="CP012333">
    <property type="protein sequence ID" value="AKU95085.1"/>
    <property type="molecule type" value="Genomic_DNA"/>
</dbReference>
<evidence type="ECO:0000313" key="1">
    <source>
        <dbReference type="EMBL" id="AKU95085.1"/>
    </source>
</evidence>
<protein>
    <submittedName>
        <fullName evidence="1">Uncharacterized protein</fullName>
    </submittedName>
</protein>
<proteinExistence type="predicted"/>
<organism evidence="1 2">
    <name type="scientific">Labilithrix luteola</name>
    <dbReference type="NCBI Taxonomy" id="1391654"/>
    <lineage>
        <taxon>Bacteria</taxon>
        <taxon>Pseudomonadati</taxon>
        <taxon>Myxococcota</taxon>
        <taxon>Polyangia</taxon>
        <taxon>Polyangiales</taxon>
        <taxon>Labilitrichaceae</taxon>
        <taxon>Labilithrix</taxon>
    </lineage>
</organism>
<accession>A0A0K1PNG7</accession>
<name>A0A0K1PNG7_9BACT</name>
<keyword evidence="2" id="KW-1185">Reference proteome</keyword>
<reference evidence="1 2" key="1">
    <citation type="submission" date="2015-08" db="EMBL/GenBank/DDBJ databases">
        <authorList>
            <person name="Babu N.S."/>
            <person name="Beckwith C.J."/>
            <person name="Beseler K.G."/>
            <person name="Brison A."/>
            <person name="Carone J.V."/>
            <person name="Caskin T.P."/>
            <person name="Diamond M."/>
            <person name="Durham M.E."/>
            <person name="Foxe J.M."/>
            <person name="Go M."/>
            <person name="Henderson B.A."/>
            <person name="Jones I.B."/>
            <person name="McGettigan J.A."/>
            <person name="Micheletti S.J."/>
            <person name="Nasrallah M.E."/>
            <person name="Ortiz D."/>
            <person name="Piller C.R."/>
            <person name="Privatt S.R."/>
            <person name="Schneider S.L."/>
            <person name="Sharp S."/>
            <person name="Smith T.C."/>
            <person name="Stanton J.D."/>
            <person name="Ullery H.E."/>
            <person name="Wilson R.J."/>
            <person name="Serrano M.G."/>
            <person name="Buck G."/>
            <person name="Lee V."/>
            <person name="Wang Y."/>
            <person name="Carvalho R."/>
            <person name="Voegtly L."/>
            <person name="Shi R."/>
            <person name="Duckworth R."/>
            <person name="Johnson A."/>
            <person name="Loviza R."/>
            <person name="Walstead R."/>
            <person name="Shah Z."/>
            <person name="Kiflezghi M."/>
            <person name="Wade K."/>
            <person name="Ball S.L."/>
            <person name="Bradley K.W."/>
            <person name="Asai D.J."/>
            <person name="Bowman C.A."/>
            <person name="Russell D.A."/>
            <person name="Pope W.H."/>
            <person name="Jacobs-Sera D."/>
            <person name="Hendrix R.W."/>
            <person name="Hatfull G.F."/>
        </authorList>
    </citation>
    <scope>NUCLEOTIDE SEQUENCE [LARGE SCALE GENOMIC DNA]</scope>
    <source>
        <strain evidence="1 2">DSM 27648</strain>
    </source>
</reference>
<gene>
    <name evidence="1" type="ORF">AKJ09_01749</name>
</gene>